<dbReference type="EMBL" id="CP036266">
    <property type="protein sequence ID" value="QDT21080.1"/>
    <property type="molecule type" value="Genomic_DNA"/>
</dbReference>
<dbReference type="AlphaFoldDB" id="A0A517PNY6"/>
<reference evidence="1 2" key="1">
    <citation type="submission" date="2019-02" db="EMBL/GenBank/DDBJ databases">
        <title>Deep-cultivation of Planctomycetes and their phenomic and genomic characterization uncovers novel biology.</title>
        <authorList>
            <person name="Wiegand S."/>
            <person name="Jogler M."/>
            <person name="Boedeker C."/>
            <person name="Pinto D."/>
            <person name="Vollmers J."/>
            <person name="Rivas-Marin E."/>
            <person name="Kohn T."/>
            <person name="Peeters S.H."/>
            <person name="Heuer A."/>
            <person name="Rast P."/>
            <person name="Oberbeckmann S."/>
            <person name="Bunk B."/>
            <person name="Jeske O."/>
            <person name="Meyerdierks A."/>
            <person name="Storesund J.E."/>
            <person name="Kallscheuer N."/>
            <person name="Luecker S."/>
            <person name="Lage O.M."/>
            <person name="Pohl T."/>
            <person name="Merkel B.J."/>
            <person name="Hornburger P."/>
            <person name="Mueller R.-W."/>
            <person name="Bruemmer F."/>
            <person name="Labrenz M."/>
            <person name="Spormann A.M."/>
            <person name="Op den Camp H."/>
            <person name="Overmann J."/>
            <person name="Amann R."/>
            <person name="Jetten M.S.M."/>
            <person name="Mascher T."/>
            <person name="Medema M.H."/>
            <person name="Devos D.P."/>
            <person name="Kaster A.-K."/>
            <person name="Ovreas L."/>
            <person name="Rohde M."/>
            <person name="Galperin M.Y."/>
            <person name="Jogler C."/>
        </authorList>
    </citation>
    <scope>NUCLEOTIDE SEQUENCE [LARGE SCALE GENOMIC DNA]</scope>
    <source>
        <strain evidence="1 2">HG66A1</strain>
    </source>
</reference>
<evidence type="ECO:0000313" key="1">
    <source>
        <dbReference type="EMBL" id="QDT21080.1"/>
    </source>
</evidence>
<accession>A0A517PNY6</accession>
<keyword evidence="2" id="KW-1185">Reference proteome</keyword>
<protein>
    <submittedName>
        <fullName evidence="1">Uncharacterized protein</fullName>
    </submittedName>
</protein>
<evidence type="ECO:0000313" key="2">
    <source>
        <dbReference type="Proteomes" id="UP000320421"/>
    </source>
</evidence>
<gene>
    <name evidence="1" type="ORF">HG66A1_28730</name>
</gene>
<name>A0A517PNY6_9PLAN</name>
<sequence length="193" mass="21010">MVIAGTLTIEQKPQVLIQRVLTVTSHRSTCHTELFASFSLRRVLRGVCVTLFCLGYLITNTAVVPSLSVRSGCRCAEDHKTNSRCCCVNKSRSVSEMEQGTCCTRPMASNRSCCSAGADKESPGEKSKPTVCQVSRICGCGDSQLKGWYVSDPRQLNLAPRIISDNTRLDSLLVADDTITSLSQQPEIPPPRA</sequence>
<dbReference type="Proteomes" id="UP000320421">
    <property type="component" value="Chromosome"/>
</dbReference>
<organism evidence="1 2">
    <name type="scientific">Gimesia chilikensis</name>
    <dbReference type="NCBI Taxonomy" id="2605989"/>
    <lineage>
        <taxon>Bacteria</taxon>
        <taxon>Pseudomonadati</taxon>
        <taxon>Planctomycetota</taxon>
        <taxon>Planctomycetia</taxon>
        <taxon>Planctomycetales</taxon>
        <taxon>Planctomycetaceae</taxon>
        <taxon>Gimesia</taxon>
    </lineage>
</organism>
<proteinExistence type="predicted"/>